<accession>A0A8S5SPX5</accession>
<sequence>MNEIKIFENSDFGQVRTLEHNNEIYFVASDICKCLDIKNTTQAVQRLDEDEKSMFNIGLSGGETNLVNEYGLYNLILVSRKKEAKAFKRWITHEVLPSIRKHGAYMTDEVLKEALTSPDFIIRLATELKEEKEKENGFRD</sequence>
<dbReference type="EMBL" id="BK032640">
    <property type="protein sequence ID" value="DAF52626.1"/>
    <property type="molecule type" value="Genomic_DNA"/>
</dbReference>
<dbReference type="SMART" id="SM01040">
    <property type="entry name" value="Bro-N"/>
    <property type="match status" value="1"/>
</dbReference>
<evidence type="ECO:0000313" key="2">
    <source>
        <dbReference type="EMBL" id="DAF52626.1"/>
    </source>
</evidence>
<dbReference type="PANTHER" id="PTHR36180:SF2">
    <property type="entry name" value="BRO FAMILY PROTEIN"/>
    <property type="match status" value="1"/>
</dbReference>
<feature type="domain" description="Bro-N" evidence="1">
    <location>
        <begin position="1"/>
        <end position="103"/>
    </location>
</feature>
<name>A0A8S5SPX5_9CAUD</name>
<evidence type="ECO:0000259" key="1">
    <source>
        <dbReference type="PROSITE" id="PS51750"/>
    </source>
</evidence>
<proteinExistence type="predicted"/>
<protein>
    <submittedName>
        <fullName evidence="2">Repressor domain protein</fullName>
    </submittedName>
</protein>
<dbReference type="PANTHER" id="PTHR36180">
    <property type="entry name" value="DNA-BINDING PROTEIN-RELATED-RELATED"/>
    <property type="match status" value="1"/>
</dbReference>
<dbReference type="Pfam" id="PF02498">
    <property type="entry name" value="Bro-N"/>
    <property type="match status" value="1"/>
</dbReference>
<dbReference type="PROSITE" id="PS51750">
    <property type="entry name" value="BRO_N"/>
    <property type="match status" value="1"/>
</dbReference>
<dbReference type="InterPro" id="IPR003497">
    <property type="entry name" value="BRO_N_domain"/>
</dbReference>
<organism evidence="2">
    <name type="scientific">Siphoviridae sp. ctnR613</name>
    <dbReference type="NCBI Taxonomy" id="2827939"/>
    <lineage>
        <taxon>Viruses</taxon>
        <taxon>Duplodnaviria</taxon>
        <taxon>Heunggongvirae</taxon>
        <taxon>Uroviricota</taxon>
        <taxon>Caudoviricetes</taxon>
    </lineage>
</organism>
<reference evidence="2" key="1">
    <citation type="journal article" date="2021" name="Proc. Natl. Acad. Sci. U.S.A.">
        <title>A Catalog of Tens of Thousands of Viruses from Human Metagenomes Reveals Hidden Associations with Chronic Diseases.</title>
        <authorList>
            <person name="Tisza M.J."/>
            <person name="Buck C.B."/>
        </authorList>
    </citation>
    <scope>NUCLEOTIDE SEQUENCE</scope>
    <source>
        <strain evidence="2">CtnR613</strain>
    </source>
</reference>